<dbReference type="Pfam" id="PF13692">
    <property type="entry name" value="Glyco_trans_1_4"/>
    <property type="match status" value="1"/>
</dbReference>
<accession>A0A4R2NYE2</accession>
<comment type="caution">
    <text evidence="3">The sequence shown here is derived from an EMBL/GenBank/DDBJ whole genome shotgun (WGS) entry which is preliminary data.</text>
</comment>
<evidence type="ECO:0000256" key="1">
    <source>
        <dbReference type="ARBA" id="ARBA00022676"/>
    </source>
</evidence>
<evidence type="ECO:0000256" key="2">
    <source>
        <dbReference type="ARBA" id="ARBA00022679"/>
    </source>
</evidence>
<reference evidence="3 4" key="1">
    <citation type="submission" date="2019-03" db="EMBL/GenBank/DDBJ databases">
        <title>Genomic Encyclopedia of Type Strains, Phase IV (KMG-IV): sequencing the most valuable type-strain genomes for metagenomic binning, comparative biology and taxonomic classification.</title>
        <authorList>
            <person name="Goeker M."/>
        </authorList>
    </citation>
    <scope>NUCLEOTIDE SEQUENCE [LARGE SCALE GENOMIC DNA]</scope>
    <source>
        <strain evidence="3 4">DSM 2781</strain>
    </source>
</reference>
<name>A0A4R2NYE2_RHOAD</name>
<evidence type="ECO:0000313" key="4">
    <source>
        <dbReference type="Proteomes" id="UP000295733"/>
    </source>
</evidence>
<proteinExistence type="predicted"/>
<keyword evidence="1" id="KW-0328">Glycosyltransferase</keyword>
<dbReference type="SUPFAM" id="SSF53756">
    <property type="entry name" value="UDP-Glycosyltransferase/glycogen phosphorylase"/>
    <property type="match status" value="1"/>
</dbReference>
<gene>
    <name evidence="3" type="ORF">EV656_101143</name>
</gene>
<keyword evidence="2 3" id="KW-0808">Transferase</keyword>
<dbReference type="Proteomes" id="UP000295733">
    <property type="component" value="Unassembled WGS sequence"/>
</dbReference>
<dbReference type="AlphaFoldDB" id="A0A4R2NYE2"/>
<dbReference type="CDD" id="cd03801">
    <property type="entry name" value="GT4_PimA-like"/>
    <property type="match status" value="1"/>
</dbReference>
<dbReference type="PANTHER" id="PTHR12526:SF510">
    <property type="entry name" value="D-INOSITOL 3-PHOSPHATE GLYCOSYLTRANSFERASE"/>
    <property type="match status" value="1"/>
</dbReference>
<organism evidence="3 4">
    <name type="scientific">Rhodovulum adriaticum</name>
    <name type="common">Rhodopseudomonas adriatica</name>
    <dbReference type="NCBI Taxonomy" id="35804"/>
    <lineage>
        <taxon>Bacteria</taxon>
        <taxon>Pseudomonadati</taxon>
        <taxon>Pseudomonadota</taxon>
        <taxon>Alphaproteobacteria</taxon>
        <taxon>Rhodobacterales</taxon>
        <taxon>Paracoccaceae</taxon>
        <taxon>Rhodovulum</taxon>
    </lineage>
</organism>
<dbReference type="EMBL" id="SLXL01000001">
    <property type="protein sequence ID" value="TCP27240.1"/>
    <property type="molecule type" value="Genomic_DNA"/>
</dbReference>
<dbReference type="PANTHER" id="PTHR12526">
    <property type="entry name" value="GLYCOSYLTRANSFERASE"/>
    <property type="match status" value="1"/>
</dbReference>
<keyword evidence="4" id="KW-1185">Reference proteome</keyword>
<sequence length="403" mass="44010">MAKFRPAGTMTGKSGMVQSGGKHGIVTAGAPKNAVAFVTSATALRKRGITFRQVWNDAGSYDRKNPVSVLRYLLRKTLPRSNRGILFWTLFSRRLDFVVIMCASSVYKTPRRLALVHRIARLRGAQVILLFVNCGYNIGNLAELVSARPGGPRRVALARRLVARPDVVPAAISPQACRDVEDHFGVRDVRNIGFAPGIAPADLTGELPEDPPMFINIGNYSHRKGQDLFLDVAFRCLERNPALRFCWVGKHVPRPEDVPEIARRGLAGNFIFTKTKSPPFDLIRRSSGLIFTSRSEAFGLVVSESMAMQRTVFCFEGTGGSYQVGDLGNVFARFDTAAMADAVLAHAARPAAERVDLAAQDRYRAHFSPEAFAERFSALLATVSGQAGASEKNALHHDGVKTG</sequence>
<protein>
    <submittedName>
        <fullName evidence="3">Glycosyltransferase involved in cell wall biosynthesis</fullName>
    </submittedName>
</protein>
<evidence type="ECO:0000313" key="3">
    <source>
        <dbReference type="EMBL" id="TCP27240.1"/>
    </source>
</evidence>
<dbReference type="Gene3D" id="3.40.50.2000">
    <property type="entry name" value="Glycogen Phosphorylase B"/>
    <property type="match status" value="1"/>
</dbReference>
<dbReference type="GO" id="GO:0016757">
    <property type="term" value="F:glycosyltransferase activity"/>
    <property type="evidence" value="ECO:0007669"/>
    <property type="project" value="UniProtKB-KW"/>
</dbReference>